<dbReference type="InterPro" id="IPR036188">
    <property type="entry name" value="FAD/NAD-bd_sf"/>
</dbReference>
<reference evidence="12 13" key="1">
    <citation type="submission" date="2023-05" db="EMBL/GenBank/DDBJ databases">
        <title>Comparative genomics reveals the evidence of polycyclic aromatic hydrocarbons degradation in moderately halophilic genus Pontibacillus.</title>
        <authorList>
            <person name="Yang H."/>
            <person name="Qian Z."/>
        </authorList>
    </citation>
    <scope>NUCLEOTIDE SEQUENCE [LARGE SCALE GENOMIC DNA]</scope>
    <source>
        <strain evidence="13">HN14</strain>
    </source>
</reference>
<dbReference type="EMBL" id="CP126446">
    <property type="protein sequence ID" value="WIF99756.1"/>
    <property type="molecule type" value="Genomic_DNA"/>
</dbReference>
<dbReference type="InterPro" id="IPR014105">
    <property type="entry name" value="Carotenoid/retinoid_OxRdtase"/>
</dbReference>
<organism evidence="12 13">
    <name type="scientific">Pontibacillus chungwhensis</name>
    <dbReference type="NCBI Taxonomy" id="265426"/>
    <lineage>
        <taxon>Bacteria</taxon>
        <taxon>Bacillati</taxon>
        <taxon>Bacillota</taxon>
        <taxon>Bacilli</taxon>
        <taxon>Bacillales</taxon>
        <taxon>Bacillaceae</taxon>
        <taxon>Pontibacillus</taxon>
    </lineage>
</organism>
<evidence type="ECO:0000256" key="3">
    <source>
        <dbReference type="ARBA" id="ARBA00023002"/>
    </source>
</evidence>
<dbReference type="Proteomes" id="UP001236652">
    <property type="component" value="Chromosome"/>
</dbReference>
<evidence type="ECO:0000256" key="10">
    <source>
        <dbReference type="RuleBase" id="RU362075"/>
    </source>
</evidence>
<proteinExistence type="inferred from homology"/>
<gene>
    <name evidence="12" type="primary">crtI</name>
    <name evidence="12" type="ORF">QNI29_08900</name>
</gene>
<sequence length="489" mass="54818">MKNIVIVGGGLAGLSAAIHLASEGHQVKVFEKNEHFGGKMKSIDLGSYHFDFGPNTITMPQVFIETIKKAGLNPADYISFKKIEHHTRNVFPDGFVFDLSSSSSFMKEQLKKLDPKGSSRYPEFLKKIESLYTLSHKYFLHRTFESFRDYLSPSLGRALLKVRPNQTMHDFFHTYFENPKTIQALDRYATYIGSNPYVAPATFAMIAYLELVEGVYYVEGGNTKIADAFVQAALHLGVELFGHKMVSRIETSGGEASGVYLESGEFIHADEIIINGDLLKAYPNLVKEEDRPSFTNKRVREYEPSISGFVILAGLDGKMEQLHHHHLFFSNNYKKEFTQLQNGEYPGDPTIYICTSSKSDPTVSPNGDNCFILVNAPATGKDRVPIDPEAYKEVIYKKLERFGLSIREKIQVEKIYTPEDLRVDFGAFRGSIYGPAANKKKDAFLRPFNRSQDIKNVWFAGGSTHPGGGSPMVVLSGQNVARAIHNKHS</sequence>
<comment type="pathway">
    <text evidence="4">Carotenoid biosynthesis; staphyloxanthin biosynthesis; staphyloxanthin from farnesyl diphosphate: step 3/5.</text>
</comment>
<comment type="cofactor">
    <cofactor evidence="1">
        <name>FAD</name>
        <dbReference type="ChEBI" id="CHEBI:57692"/>
    </cofactor>
</comment>
<keyword evidence="13" id="KW-1185">Reference proteome</keyword>
<dbReference type="InterPro" id="IPR002937">
    <property type="entry name" value="Amino_oxidase"/>
</dbReference>
<dbReference type="PANTHER" id="PTHR43734">
    <property type="entry name" value="PHYTOENE DESATURASE"/>
    <property type="match status" value="1"/>
</dbReference>
<comment type="catalytic activity">
    <reaction evidence="9">
        <text>all-trans-4,4'-diaponeurosporene + 2 AH2 + 2 O2 = 4,4'-diaponeurosporenal + 2 A + 3 H2O</text>
        <dbReference type="Rhea" id="RHEA:56104"/>
        <dbReference type="ChEBI" id="CHEBI:13193"/>
        <dbReference type="ChEBI" id="CHEBI:15377"/>
        <dbReference type="ChEBI" id="CHEBI:15379"/>
        <dbReference type="ChEBI" id="CHEBI:17499"/>
        <dbReference type="ChEBI" id="CHEBI:62743"/>
        <dbReference type="ChEBI" id="CHEBI:79065"/>
    </reaction>
</comment>
<evidence type="ECO:0000256" key="2">
    <source>
        <dbReference type="ARBA" id="ARBA00022746"/>
    </source>
</evidence>
<protein>
    <recommendedName>
        <fullName evidence="6">4,4'-diaponeurosporene oxygenase</fullName>
    </recommendedName>
    <alternativeName>
        <fullName evidence="7">4,4'-diaponeurosporene oxidase</fullName>
    </alternativeName>
    <alternativeName>
        <fullName evidence="8">Carotenoid oxidase</fullName>
    </alternativeName>
</protein>
<evidence type="ECO:0000256" key="5">
    <source>
        <dbReference type="ARBA" id="ARBA00038194"/>
    </source>
</evidence>
<name>A0ABY8V1C5_9BACI</name>
<evidence type="ECO:0000256" key="7">
    <source>
        <dbReference type="ARBA" id="ARBA00041900"/>
    </source>
</evidence>
<dbReference type="SUPFAM" id="SSF51905">
    <property type="entry name" value="FAD/NAD(P)-binding domain"/>
    <property type="match status" value="2"/>
</dbReference>
<evidence type="ECO:0000256" key="8">
    <source>
        <dbReference type="ARBA" id="ARBA00042619"/>
    </source>
</evidence>
<evidence type="ECO:0000313" key="13">
    <source>
        <dbReference type="Proteomes" id="UP001236652"/>
    </source>
</evidence>
<accession>A0ABY8V1C5</accession>
<dbReference type="Gene3D" id="3.50.50.60">
    <property type="entry name" value="FAD/NAD(P)-binding domain"/>
    <property type="match status" value="2"/>
</dbReference>
<evidence type="ECO:0000313" key="12">
    <source>
        <dbReference type="EMBL" id="WIF99756.1"/>
    </source>
</evidence>
<dbReference type="GO" id="GO:0016491">
    <property type="term" value="F:oxidoreductase activity"/>
    <property type="evidence" value="ECO:0007669"/>
    <property type="project" value="UniProtKB-KW"/>
</dbReference>
<feature type="domain" description="Amine oxidase" evidence="11">
    <location>
        <begin position="11"/>
        <end position="484"/>
    </location>
</feature>
<evidence type="ECO:0000256" key="1">
    <source>
        <dbReference type="ARBA" id="ARBA00001974"/>
    </source>
</evidence>
<keyword evidence="3 10" id="KW-0560">Oxidoreductase</keyword>
<evidence type="ECO:0000256" key="6">
    <source>
        <dbReference type="ARBA" id="ARBA00039159"/>
    </source>
</evidence>
<evidence type="ECO:0000256" key="9">
    <source>
        <dbReference type="ARBA" id="ARBA00048532"/>
    </source>
</evidence>
<dbReference type="RefSeq" id="WP_231416147.1">
    <property type="nucleotide sequence ID" value="NZ_CP126446.1"/>
</dbReference>
<dbReference type="PANTHER" id="PTHR43734:SF7">
    <property type="entry name" value="4,4'-DIAPONEUROSPORENE OXYGENASE"/>
    <property type="match status" value="1"/>
</dbReference>
<evidence type="ECO:0000259" key="11">
    <source>
        <dbReference type="Pfam" id="PF01593"/>
    </source>
</evidence>
<keyword evidence="2 10" id="KW-0125">Carotenoid biosynthesis</keyword>
<evidence type="ECO:0000256" key="4">
    <source>
        <dbReference type="ARBA" id="ARBA00037901"/>
    </source>
</evidence>
<dbReference type="Pfam" id="PF01593">
    <property type="entry name" value="Amino_oxidase"/>
    <property type="match status" value="1"/>
</dbReference>
<comment type="similarity">
    <text evidence="5">Belongs to the carotenoid/retinoid oxidoreductase family. CrtP subfamily.</text>
</comment>
<dbReference type="NCBIfam" id="TIGR02734">
    <property type="entry name" value="crtI_fam"/>
    <property type="match status" value="1"/>
</dbReference>